<dbReference type="STRING" id="282301.A0A267FGR5"/>
<sequence>MSSKASKKEMEDNCQHIKCVPRKGFPPLLLKPQAVGPMQKRQKSCNDFQQIEYQQSNHYMMQKQPWKQKFSYQQVQKQQCHNPQAQKQQCSNPQAQKQQCPNPQVQKQKFPDQQAQKQKFPDQQAQKKQFYSRQRRPYWLPQKHDPVSPCVVQQDEKQSELADEKELHRYKQCSLPLPGELDELFHSSVNADSQFQLLPGRNLCNCAAARHKLVGSCPVCGRIQCSQEGAGPCLFCSCPPGLEPIPPEAVVTRGLRPLDAPSPRLVFELPTASAPSGSSTASSSSNLARLRRLSLRLQDGHLLRLRDDGLCLRAWEPWASLVLQTPAPEPSWTGQLPSSAWPLHRGCMWIAVPTECEQASRPPPKPASKGDSPPSPEMLLLGCVQLDDVLSLDEHRRQCLAFGHCSPIGPDSQSEAAAASRSNSSHSNSSNRLPADAKLHRGSCVLICSQPRRLSLPNLLVVPSGAAQSAGLCGGLFQLDRKLHLKAQGLLA</sequence>
<feature type="compositionally biased region" description="Low complexity" evidence="1">
    <location>
        <begin position="413"/>
        <end position="431"/>
    </location>
</feature>
<evidence type="ECO:0000313" key="2">
    <source>
        <dbReference type="EMBL" id="PAA49249.1"/>
    </source>
</evidence>
<feature type="compositionally biased region" description="Polar residues" evidence="1">
    <location>
        <begin position="84"/>
        <end position="105"/>
    </location>
</feature>
<proteinExistence type="predicted"/>
<reference evidence="3 4" key="1">
    <citation type="submission" date="2017-06" db="EMBL/GenBank/DDBJ databases">
        <title>A platform for efficient transgenesis in Macrostomum lignano, a flatworm model organism for stem cell research.</title>
        <authorList>
            <person name="Berezikov E."/>
        </authorList>
    </citation>
    <scope>NUCLEOTIDE SEQUENCE [LARGE SCALE GENOMIC DNA]</scope>
    <source>
        <strain evidence="3">DV1</strain>
        <tissue evidence="3">Whole organism</tissue>
    </source>
</reference>
<organism evidence="3 4">
    <name type="scientific">Macrostomum lignano</name>
    <dbReference type="NCBI Taxonomy" id="282301"/>
    <lineage>
        <taxon>Eukaryota</taxon>
        <taxon>Metazoa</taxon>
        <taxon>Spiralia</taxon>
        <taxon>Lophotrochozoa</taxon>
        <taxon>Platyhelminthes</taxon>
        <taxon>Rhabditophora</taxon>
        <taxon>Macrostomorpha</taxon>
        <taxon>Macrostomida</taxon>
        <taxon>Macrostomidae</taxon>
        <taxon>Macrostomum</taxon>
    </lineage>
</organism>
<dbReference type="EMBL" id="NIVC01003935">
    <property type="protein sequence ID" value="PAA49249.1"/>
    <property type="molecule type" value="Genomic_DNA"/>
</dbReference>
<dbReference type="GO" id="GO:0005634">
    <property type="term" value="C:nucleus"/>
    <property type="evidence" value="ECO:0007669"/>
    <property type="project" value="TreeGrafter"/>
</dbReference>
<dbReference type="InterPro" id="IPR039128">
    <property type="entry name" value="TRIP4-like"/>
</dbReference>
<dbReference type="PANTHER" id="PTHR12963">
    <property type="entry name" value="THYROID RECEPTOR INTERACTING PROTEIN RELATED"/>
    <property type="match status" value="1"/>
</dbReference>
<protein>
    <submittedName>
        <fullName evidence="3">Uncharacterized protein</fullName>
    </submittedName>
</protein>
<dbReference type="Proteomes" id="UP000215902">
    <property type="component" value="Unassembled WGS sequence"/>
</dbReference>
<dbReference type="OrthoDB" id="338816at2759"/>
<accession>A0A267FGR5</accession>
<gene>
    <name evidence="2" type="ORF">BOX15_Mlig019410g1</name>
    <name evidence="3" type="ORF">BOX15_Mlig026263g1</name>
</gene>
<comment type="caution">
    <text evidence="3">The sequence shown here is derived from an EMBL/GenBank/DDBJ whole genome shotgun (WGS) entry which is preliminary data.</text>
</comment>
<keyword evidence="4" id="KW-1185">Reference proteome</keyword>
<feature type="compositionally biased region" description="Low complexity" evidence="1">
    <location>
        <begin position="106"/>
        <end position="128"/>
    </location>
</feature>
<name>A0A267FGR5_9PLAT</name>
<evidence type="ECO:0000256" key="1">
    <source>
        <dbReference type="SAM" id="MobiDB-lite"/>
    </source>
</evidence>
<dbReference type="PANTHER" id="PTHR12963:SF4">
    <property type="entry name" value="ACTIVATING SIGNAL COINTEGRATOR 1"/>
    <property type="match status" value="1"/>
</dbReference>
<dbReference type="GO" id="GO:0045893">
    <property type="term" value="P:positive regulation of DNA-templated transcription"/>
    <property type="evidence" value="ECO:0007669"/>
    <property type="project" value="TreeGrafter"/>
</dbReference>
<dbReference type="AlphaFoldDB" id="A0A267FGR5"/>
<dbReference type="EMBL" id="NIVC01001054">
    <property type="protein sequence ID" value="PAA72893.1"/>
    <property type="molecule type" value="Genomic_DNA"/>
</dbReference>
<feature type="region of interest" description="Disordered" evidence="1">
    <location>
        <begin position="413"/>
        <end position="435"/>
    </location>
</feature>
<evidence type="ECO:0000313" key="3">
    <source>
        <dbReference type="EMBL" id="PAA72893.1"/>
    </source>
</evidence>
<evidence type="ECO:0000313" key="4">
    <source>
        <dbReference type="Proteomes" id="UP000215902"/>
    </source>
</evidence>
<feature type="region of interest" description="Disordered" evidence="1">
    <location>
        <begin position="84"/>
        <end position="128"/>
    </location>
</feature>